<dbReference type="GO" id="GO:0004176">
    <property type="term" value="F:ATP-dependent peptidase activity"/>
    <property type="evidence" value="ECO:0007669"/>
    <property type="project" value="InterPro"/>
</dbReference>
<dbReference type="InterPro" id="IPR000642">
    <property type="entry name" value="Peptidase_M41"/>
</dbReference>
<keyword evidence="8" id="KW-1185">Reference proteome</keyword>
<dbReference type="InterPro" id="IPR037219">
    <property type="entry name" value="Peptidase_M41-like"/>
</dbReference>
<accession>A0A183CBT8</accession>
<dbReference type="InterPro" id="IPR050928">
    <property type="entry name" value="ATP-dep_Zn_Metalloprotease"/>
</dbReference>
<evidence type="ECO:0000256" key="2">
    <source>
        <dbReference type="ARBA" id="ARBA00022723"/>
    </source>
</evidence>
<evidence type="ECO:0000313" key="8">
    <source>
        <dbReference type="Proteomes" id="UP000050741"/>
    </source>
</evidence>
<reference evidence="9" key="2">
    <citation type="submission" date="2016-06" db="UniProtKB">
        <authorList>
            <consortium name="WormBaseParasite"/>
        </authorList>
    </citation>
    <scope>IDENTIFICATION</scope>
</reference>
<keyword evidence="5" id="KW-0067">ATP-binding</keyword>
<dbReference type="PANTHER" id="PTHR43655:SF2">
    <property type="entry name" value="AFG3 LIKE MATRIX AAA PEPTIDASE SUBUNIT 2, ISOFORM A"/>
    <property type="match status" value="1"/>
</dbReference>
<protein>
    <submittedName>
        <fullName evidence="9">Peptidase_M41 domain-containing protein</fullName>
    </submittedName>
</protein>
<keyword evidence="6" id="KW-0645">Protease</keyword>
<keyword evidence="6" id="KW-0482">Metalloprotease</keyword>
<feature type="domain" description="Peptidase M41" evidence="7">
    <location>
        <begin position="77"/>
        <end position="166"/>
    </location>
</feature>
<dbReference type="WBParaSite" id="GPLIN_001033900">
    <property type="protein sequence ID" value="GPLIN_001033900"/>
    <property type="gene ID" value="GPLIN_001033900"/>
</dbReference>
<comment type="cofactor">
    <cofactor evidence="1">
        <name>Zn(2+)</name>
        <dbReference type="ChEBI" id="CHEBI:29105"/>
    </cofactor>
</comment>
<sequence>MVLSQSGTTELLALCAKTNPLCLIAPSKKKTETQPTTRLVTRSPRTSCQMACHDRAARQDVGHTSLRDNANYDEKLSERRNTAFHESSHAVAAYVLPNAMLVTRITIIPDGDDLGHTSVRAKPNQELADVICMAPAGGCSAKYFTDADPGCDRDNHVARSMARQLVLAKPRRRVLTEQEFAAAVETVLRNEKSRAERLISRNTGRVNRLAQALLARGTISADEMIRLIGPQPRRPIMVRLRGLLAKRCDRRITYADDFYCIN</sequence>
<keyword evidence="2" id="KW-0479">Metal-binding</keyword>
<evidence type="ECO:0000256" key="5">
    <source>
        <dbReference type="ARBA" id="ARBA00022840"/>
    </source>
</evidence>
<evidence type="ECO:0000256" key="4">
    <source>
        <dbReference type="ARBA" id="ARBA00022833"/>
    </source>
</evidence>
<dbReference type="SUPFAM" id="SSF140990">
    <property type="entry name" value="FtsH protease domain-like"/>
    <property type="match status" value="1"/>
</dbReference>
<evidence type="ECO:0000256" key="3">
    <source>
        <dbReference type="ARBA" id="ARBA00022741"/>
    </source>
</evidence>
<dbReference type="PANTHER" id="PTHR43655">
    <property type="entry name" value="ATP-DEPENDENT PROTEASE"/>
    <property type="match status" value="1"/>
</dbReference>
<dbReference type="GO" id="GO:0046872">
    <property type="term" value="F:metal ion binding"/>
    <property type="evidence" value="ECO:0007669"/>
    <property type="project" value="UniProtKB-KW"/>
</dbReference>
<dbReference type="GO" id="GO:0005745">
    <property type="term" value="C:m-AAA complex"/>
    <property type="evidence" value="ECO:0007669"/>
    <property type="project" value="TreeGrafter"/>
</dbReference>
<dbReference type="GO" id="GO:0005524">
    <property type="term" value="F:ATP binding"/>
    <property type="evidence" value="ECO:0007669"/>
    <property type="project" value="UniProtKB-KW"/>
</dbReference>
<reference evidence="8" key="1">
    <citation type="submission" date="2014-05" db="EMBL/GenBank/DDBJ databases">
        <title>The genome and life-stage specific transcriptomes of Globodera pallida elucidate key aspects of plant parasitism by a cyst nematode.</title>
        <authorList>
            <person name="Cotton J.A."/>
            <person name="Lilley C.J."/>
            <person name="Jones L.M."/>
            <person name="Kikuchi T."/>
            <person name="Reid A.J."/>
            <person name="Thorpe P."/>
            <person name="Tsai I.J."/>
            <person name="Beasley H."/>
            <person name="Blok V."/>
            <person name="Cock P.J.A."/>
            <person name="Van den Akker S.E."/>
            <person name="Holroyd N."/>
            <person name="Hunt M."/>
            <person name="Mantelin S."/>
            <person name="Naghra H."/>
            <person name="Pain A."/>
            <person name="Palomares-Rius J.E."/>
            <person name="Zarowiecki M."/>
            <person name="Berriman M."/>
            <person name="Jones J.T."/>
            <person name="Urwin P.E."/>
        </authorList>
    </citation>
    <scope>NUCLEOTIDE SEQUENCE [LARGE SCALE GENOMIC DNA]</scope>
    <source>
        <strain evidence="8">Lindley</strain>
    </source>
</reference>
<name>A0A183CBT8_GLOPA</name>
<keyword evidence="4" id="KW-0862">Zinc</keyword>
<dbReference type="Proteomes" id="UP000050741">
    <property type="component" value="Unassembled WGS sequence"/>
</dbReference>
<dbReference type="GO" id="GO:0004222">
    <property type="term" value="F:metalloendopeptidase activity"/>
    <property type="evidence" value="ECO:0007669"/>
    <property type="project" value="InterPro"/>
</dbReference>
<organism evidence="8 9">
    <name type="scientific">Globodera pallida</name>
    <name type="common">Potato cyst nematode worm</name>
    <name type="synonym">Heterodera pallida</name>
    <dbReference type="NCBI Taxonomy" id="36090"/>
    <lineage>
        <taxon>Eukaryota</taxon>
        <taxon>Metazoa</taxon>
        <taxon>Ecdysozoa</taxon>
        <taxon>Nematoda</taxon>
        <taxon>Chromadorea</taxon>
        <taxon>Rhabditida</taxon>
        <taxon>Tylenchina</taxon>
        <taxon>Tylenchomorpha</taxon>
        <taxon>Tylenchoidea</taxon>
        <taxon>Heteroderidae</taxon>
        <taxon>Heteroderinae</taxon>
        <taxon>Globodera</taxon>
    </lineage>
</organism>
<dbReference type="AlphaFoldDB" id="A0A183CBT8"/>
<dbReference type="GO" id="GO:0034982">
    <property type="term" value="P:mitochondrial protein processing"/>
    <property type="evidence" value="ECO:0007669"/>
    <property type="project" value="TreeGrafter"/>
</dbReference>
<evidence type="ECO:0000259" key="7">
    <source>
        <dbReference type="Pfam" id="PF01434"/>
    </source>
</evidence>
<dbReference type="Pfam" id="PF01434">
    <property type="entry name" value="Peptidase_M41"/>
    <property type="match status" value="1"/>
</dbReference>
<keyword evidence="3" id="KW-0547">Nucleotide-binding</keyword>
<evidence type="ECO:0000313" key="9">
    <source>
        <dbReference type="WBParaSite" id="GPLIN_001033900"/>
    </source>
</evidence>
<evidence type="ECO:0000256" key="1">
    <source>
        <dbReference type="ARBA" id="ARBA00001947"/>
    </source>
</evidence>
<keyword evidence="6" id="KW-0378">Hydrolase</keyword>
<dbReference type="Gene3D" id="1.20.58.760">
    <property type="entry name" value="Peptidase M41"/>
    <property type="match status" value="1"/>
</dbReference>
<proteinExistence type="predicted"/>
<evidence type="ECO:0000256" key="6">
    <source>
        <dbReference type="ARBA" id="ARBA00023049"/>
    </source>
</evidence>